<dbReference type="AlphaFoldDB" id="A0A1U9K8W5"/>
<feature type="domain" description="FAD dependent oxidoreductase" evidence="5">
    <location>
        <begin position="6"/>
        <end position="359"/>
    </location>
</feature>
<dbReference type="OrthoDB" id="9794226at2"/>
<dbReference type="SUPFAM" id="SSF54373">
    <property type="entry name" value="FAD-linked reductases, C-terminal domain"/>
    <property type="match status" value="1"/>
</dbReference>
<organism evidence="6 7">
    <name type="scientific">Novibacillus thermophilus</name>
    <dbReference type="NCBI Taxonomy" id="1471761"/>
    <lineage>
        <taxon>Bacteria</taxon>
        <taxon>Bacillati</taxon>
        <taxon>Bacillota</taxon>
        <taxon>Bacilli</taxon>
        <taxon>Bacillales</taxon>
        <taxon>Thermoactinomycetaceae</taxon>
        <taxon>Novibacillus</taxon>
    </lineage>
</organism>
<keyword evidence="7" id="KW-1185">Reference proteome</keyword>
<dbReference type="STRING" id="1471761.B0W44_12785"/>
<dbReference type="InterPro" id="IPR006076">
    <property type="entry name" value="FAD-dep_OxRdtase"/>
</dbReference>
<evidence type="ECO:0000256" key="1">
    <source>
        <dbReference type="ARBA" id="ARBA00001974"/>
    </source>
</evidence>
<evidence type="ECO:0000256" key="4">
    <source>
        <dbReference type="ARBA" id="ARBA00023002"/>
    </source>
</evidence>
<dbReference type="NCBIfam" id="NF008425">
    <property type="entry name" value="PRK11259.1"/>
    <property type="match status" value="1"/>
</dbReference>
<dbReference type="InterPro" id="IPR045170">
    <property type="entry name" value="MTOX"/>
</dbReference>
<evidence type="ECO:0000256" key="2">
    <source>
        <dbReference type="ARBA" id="ARBA00022630"/>
    </source>
</evidence>
<dbReference type="GO" id="GO:0050660">
    <property type="term" value="F:flavin adenine dinucleotide binding"/>
    <property type="evidence" value="ECO:0007669"/>
    <property type="project" value="InterPro"/>
</dbReference>
<dbReference type="Gene3D" id="3.30.9.10">
    <property type="entry name" value="D-Amino Acid Oxidase, subunit A, domain 2"/>
    <property type="match status" value="1"/>
</dbReference>
<evidence type="ECO:0000313" key="6">
    <source>
        <dbReference type="EMBL" id="AQS56507.1"/>
    </source>
</evidence>
<accession>A0A1U9K8W5</accession>
<dbReference type="InterPro" id="IPR036188">
    <property type="entry name" value="FAD/NAD-bd_sf"/>
</dbReference>
<dbReference type="EMBL" id="CP019699">
    <property type="protein sequence ID" value="AQS56507.1"/>
    <property type="molecule type" value="Genomic_DNA"/>
</dbReference>
<evidence type="ECO:0000259" key="5">
    <source>
        <dbReference type="Pfam" id="PF01266"/>
    </source>
</evidence>
<dbReference type="Gene3D" id="3.50.50.60">
    <property type="entry name" value="FAD/NAD(P)-binding domain"/>
    <property type="match status" value="1"/>
</dbReference>
<evidence type="ECO:0000313" key="7">
    <source>
        <dbReference type="Proteomes" id="UP000188603"/>
    </source>
</evidence>
<keyword evidence="3" id="KW-0274">FAD</keyword>
<dbReference type="PANTHER" id="PTHR10961:SF7">
    <property type="entry name" value="FAD DEPENDENT OXIDOREDUCTASE DOMAIN-CONTAINING PROTEIN"/>
    <property type="match status" value="1"/>
</dbReference>
<comment type="cofactor">
    <cofactor evidence="1">
        <name>FAD</name>
        <dbReference type="ChEBI" id="CHEBI:57692"/>
    </cofactor>
</comment>
<dbReference type="GO" id="GO:0005829">
    <property type="term" value="C:cytosol"/>
    <property type="evidence" value="ECO:0007669"/>
    <property type="project" value="TreeGrafter"/>
</dbReference>
<dbReference type="KEGG" id="ntr:B0W44_12785"/>
<dbReference type="RefSeq" id="WP_077720367.1">
    <property type="nucleotide sequence ID" value="NZ_CP019699.1"/>
</dbReference>
<dbReference type="Proteomes" id="UP000188603">
    <property type="component" value="Chromosome"/>
</dbReference>
<sequence length="380" mass="41936">MGTHYDVIVIGAGSMGMSSGYYLAKKGVKTLLVDAFDPPHTNGSHHGDTRIIRHAYGEGRKYVPLALRAQELWDELQKETNLPIFKQTGVLGFGPSDSAFIKEAIASGRQYALPLELLKAEEVSKRWPGVRLPEGFHACFEPTSGVLFSENCVKAFRQLAQEHGAALSVHTLVEDIAVNRNFVQIETSKGAYTAEKLIVTAGAWNGQILSKLKLNLSLQPKRQTVGWFACDESLYNDSVFPAFFADTGTAQYYGFPSFNGSGLKLGRHDYGQVTDPDQINRQFGIYPEDEGHIRRFLEVYMPQAAGTLKRGRVCMYTKTPDDHFIVDVHPAYDHVVMAAGFSGHGFKFSSVIGEVLSQLAVDGKTEHDISIFSVTRPALK</sequence>
<proteinExistence type="predicted"/>
<reference evidence="6 7" key="1">
    <citation type="journal article" date="2015" name="Int. J. Syst. Evol. Microbiol.">
        <title>Novibacillus thermophilus gen. nov., sp. nov., a Gram-staining-negative and moderately thermophilic member of the family Thermoactinomycetaceae.</title>
        <authorList>
            <person name="Yang G."/>
            <person name="Chen J."/>
            <person name="Zhou S."/>
        </authorList>
    </citation>
    <scope>NUCLEOTIDE SEQUENCE [LARGE SCALE GENOMIC DNA]</scope>
    <source>
        <strain evidence="6 7">SG-1</strain>
    </source>
</reference>
<protein>
    <submittedName>
        <fullName evidence="6">N-methyltryptophan oxidase</fullName>
    </submittedName>
</protein>
<keyword evidence="4" id="KW-0560">Oxidoreductase</keyword>
<keyword evidence="2" id="KW-0285">Flavoprotein</keyword>
<dbReference type="PANTHER" id="PTHR10961">
    <property type="entry name" value="PEROXISOMAL SARCOSINE OXIDASE"/>
    <property type="match status" value="1"/>
</dbReference>
<dbReference type="SUPFAM" id="SSF51905">
    <property type="entry name" value="FAD/NAD(P)-binding domain"/>
    <property type="match status" value="1"/>
</dbReference>
<dbReference type="GO" id="GO:0008115">
    <property type="term" value="F:sarcosine oxidase activity"/>
    <property type="evidence" value="ECO:0007669"/>
    <property type="project" value="TreeGrafter"/>
</dbReference>
<gene>
    <name evidence="6" type="ORF">B0W44_12785</name>
</gene>
<evidence type="ECO:0000256" key="3">
    <source>
        <dbReference type="ARBA" id="ARBA00022827"/>
    </source>
</evidence>
<name>A0A1U9K8W5_9BACL</name>
<dbReference type="Pfam" id="PF01266">
    <property type="entry name" value="DAO"/>
    <property type="match status" value="1"/>
</dbReference>